<dbReference type="InterPro" id="IPR018062">
    <property type="entry name" value="HTH_AraC-typ_CS"/>
</dbReference>
<reference evidence="6" key="2">
    <citation type="submission" date="2023-07" db="EMBL/GenBank/DDBJ databases">
        <title>Genome mining of underrepresented organisms for secondary metabolites.</title>
        <authorList>
            <person name="D'Agostino P.M."/>
        </authorList>
    </citation>
    <scope>NUCLEOTIDE SEQUENCE [LARGE SCALE GENOMIC DNA]</scope>
    <source>
        <strain evidence="6">WS4403</strain>
    </source>
</reference>
<dbReference type="PROSITE" id="PS01124">
    <property type="entry name" value="HTH_ARAC_FAMILY_2"/>
    <property type="match status" value="1"/>
</dbReference>
<keyword evidence="6" id="KW-1185">Reference proteome</keyword>
<evidence type="ECO:0000256" key="1">
    <source>
        <dbReference type="ARBA" id="ARBA00023015"/>
    </source>
</evidence>
<feature type="domain" description="HTH araC/xylS-type" evidence="4">
    <location>
        <begin position="160"/>
        <end position="258"/>
    </location>
</feature>
<comment type="caution">
    <text evidence="5">The sequence shown here is derived from an EMBL/GenBank/DDBJ whole genome shotgun (WGS) entry which is preliminary data.</text>
</comment>
<dbReference type="Gene3D" id="1.10.10.60">
    <property type="entry name" value="Homeodomain-like"/>
    <property type="match status" value="1"/>
</dbReference>
<evidence type="ECO:0000259" key="4">
    <source>
        <dbReference type="PROSITE" id="PS01124"/>
    </source>
</evidence>
<dbReference type="EMBL" id="JAGGMQ010000001">
    <property type="protein sequence ID" value="MBP2168832.1"/>
    <property type="molecule type" value="Genomic_DNA"/>
</dbReference>
<keyword evidence="2" id="KW-0238">DNA-binding</keyword>
<dbReference type="InterPro" id="IPR009057">
    <property type="entry name" value="Homeodomain-like_sf"/>
</dbReference>
<dbReference type="InterPro" id="IPR050204">
    <property type="entry name" value="AraC_XylS_family_regulators"/>
</dbReference>
<dbReference type="RefSeq" id="WP_017799622.1">
    <property type="nucleotide sequence ID" value="NZ_JAGGMQ010000001.1"/>
</dbReference>
<accession>A0ABS4P9H3</accession>
<dbReference type="Proteomes" id="UP001195624">
    <property type="component" value="Unassembled WGS sequence"/>
</dbReference>
<evidence type="ECO:0000256" key="2">
    <source>
        <dbReference type="ARBA" id="ARBA00023125"/>
    </source>
</evidence>
<sequence length="265" mass="29812">MSDKKDLDAMCADDFLSPVTYSAGDELSAGTTRLFWFEAGAEQGCEIIINQQDEDIRFNLTGGEAGMFAVKSKKMLIKAGSVSGVEVNVIAMAKLQAFIDAGSRAVGKTRKRETLFGFSHCKRPQQLSWKKFEYWLISQSVKKCPGMDNIVQLIRDNECYWIVNYLLTHSDEYKSLREIGGRYGLSVSHFRRLSKSALGNTAKVEMCDWRLIRAILDIMGDEQNLTAIAMKHGYASLSHFSGDVKNRFGIPPRDLKKMINCELLK</sequence>
<protein>
    <submittedName>
        <fullName evidence="5">AraC-like DNA-binding protein</fullName>
    </submittedName>
</protein>
<proteinExistence type="predicted"/>
<name>A0ABS4P9H3_9GAMM</name>
<organism evidence="5 6">
    <name type="scientific">Winslowiella toletana</name>
    <dbReference type="NCBI Taxonomy" id="92490"/>
    <lineage>
        <taxon>Bacteria</taxon>
        <taxon>Pseudomonadati</taxon>
        <taxon>Pseudomonadota</taxon>
        <taxon>Gammaproteobacteria</taxon>
        <taxon>Enterobacterales</taxon>
        <taxon>Erwiniaceae</taxon>
        <taxon>Winslowiella</taxon>
    </lineage>
</organism>
<reference evidence="5 6" key="1">
    <citation type="submission" date="2021-03" db="EMBL/GenBank/DDBJ databases">
        <authorList>
            <person name="D'Agostino P."/>
            <person name="Huntemann M."/>
            <person name="Clum A."/>
            <person name="Spunde A."/>
            <person name="Palaniappan K."/>
            <person name="Ritter S."/>
            <person name="Mikhailova N."/>
            <person name="Chen I.-M."/>
            <person name="Stamatis D."/>
            <person name="Reddy T."/>
            <person name="O'Malley R."/>
            <person name="Daum C."/>
            <person name="Shapiro N."/>
            <person name="Ivanova N."/>
            <person name="Kyrpides N."/>
            <person name="Woyke T."/>
        </authorList>
    </citation>
    <scope>NUCLEOTIDE SEQUENCE [LARGE SCALE GENOMIC DNA]</scope>
    <source>
        <strain evidence="5 6">WS4403</strain>
    </source>
</reference>
<dbReference type="SMART" id="SM00342">
    <property type="entry name" value="HTH_ARAC"/>
    <property type="match status" value="1"/>
</dbReference>
<evidence type="ECO:0000313" key="6">
    <source>
        <dbReference type="Proteomes" id="UP001195624"/>
    </source>
</evidence>
<evidence type="ECO:0000313" key="5">
    <source>
        <dbReference type="EMBL" id="MBP2168832.1"/>
    </source>
</evidence>
<dbReference type="Pfam" id="PF12833">
    <property type="entry name" value="HTH_18"/>
    <property type="match status" value="1"/>
</dbReference>
<keyword evidence="1" id="KW-0805">Transcription regulation</keyword>
<dbReference type="InterPro" id="IPR018060">
    <property type="entry name" value="HTH_AraC"/>
</dbReference>
<dbReference type="PANTHER" id="PTHR46796">
    <property type="entry name" value="HTH-TYPE TRANSCRIPTIONAL ACTIVATOR RHAS-RELATED"/>
    <property type="match status" value="1"/>
</dbReference>
<evidence type="ECO:0000256" key="3">
    <source>
        <dbReference type="ARBA" id="ARBA00023163"/>
    </source>
</evidence>
<dbReference type="SUPFAM" id="SSF46689">
    <property type="entry name" value="Homeodomain-like"/>
    <property type="match status" value="1"/>
</dbReference>
<dbReference type="PROSITE" id="PS00041">
    <property type="entry name" value="HTH_ARAC_FAMILY_1"/>
    <property type="match status" value="1"/>
</dbReference>
<keyword evidence="3" id="KW-0804">Transcription</keyword>
<gene>
    <name evidence="5" type="ORF">J2125_002024</name>
</gene>